<accession>A0A9P4S0I7</accession>
<reference evidence="1" key="1">
    <citation type="journal article" date="2020" name="Stud. Mycol.">
        <title>101 Dothideomycetes genomes: a test case for predicting lifestyles and emergence of pathogens.</title>
        <authorList>
            <person name="Haridas S."/>
            <person name="Albert R."/>
            <person name="Binder M."/>
            <person name="Bloem J."/>
            <person name="Labutti K."/>
            <person name="Salamov A."/>
            <person name="Andreopoulos B."/>
            <person name="Baker S."/>
            <person name="Barry K."/>
            <person name="Bills G."/>
            <person name="Bluhm B."/>
            <person name="Cannon C."/>
            <person name="Castanera R."/>
            <person name="Culley D."/>
            <person name="Daum C."/>
            <person name="Ezra D."/>
            <person name="Gonzalez J."/>
            <person name="Henrissat B."/>
            <person name="Kuo A."/>
            <person name="Liang C."/>
            <person name="Lipzen A."/>
            <person name="Lutzoni F."/>
            <person name="Magnuson J."/>
            <person name="Mondo S."/>
            <person name="Nolan M."/>
            <person name="Ohm R."/>
            <person name="Pangilinan J."/>
            <person name="Park H.-J."/>
            <person name="Ramirez L."/>
            <person name="Alfaro M."/>
            <person name="Sun H."/>
            <person name="Tritt A."/>
            <person name="Yoshinaga Y."/>
            <person name="Zwiers L.-H."/>
            <person name="Turgeon B."/>
            <person name="Goodwin S."/>
            <person name="Spatafora J."/>
            <person name="Crous P."/>
            <person name="Grigoriev I."/>
        </authorList>
    </citation>
    <scope>NUCLEOTIDE SEQUENCE</scope>
    <source>
        <strain evidence="1">CBS 101060</strain>
    </source>
</reference>
<feature type="non-terminal residue" evidence="1">
    <location>
        <position position="1"/>
    </location>
</feature>
<dbReference type="Proteomes" id="UP000799429">
    <property type="component" value="Unassembled WGS sequence"/>
</dbReference>
<sequence>SISILRILKFSSRLHDLGYFHLNSVGFSFYLVLAFRRYASRLSDTLSLRSIST</sequence>
<evidence type="ECO:0000313" key="1">
    <source>
        <dbReference type="EMBL" id="KAF2834122.1"/>
    </source>
</evidence>
<dbReference type="EMBL" id="MU006138">
    <property type="protein sequence ID" value="KAF2834122.1"/>
    <property type="molecule type" value="Genomic_DNA"/>
</dbReference>
<organism evidence="1 2">
    <name type="scientific">Patellaria atrata CBS 101060</name>
    <dbReference type="NCBI Taxonomy" id="1346257"/>
    <lineage>
        <taxon>Eukaryota</taxon>
        <taxon>Fungi</taxon>
        <taxon>Dikarya</taxon>
        <taxon>Ascomycota</taxon>
        <taxon>Pezizomycotina</taxon>
        <taxon>Dothideomycetes</taxon>
        <taxon>Dothideomycetes incertae sedis</taxon>
        <taxon>Patellariales</taxon>
        <taxon>Patellariaceae</taxon>
        <taxon>Patellaria</taxon>
    </lineage>
</organism>
<evidence type="ECO:0000313" key="2">
    <source>
        <dbReference type="Proteomes" id="UP000799429"/>
    </source>
</evidence>
<gene>
    <name evidence="1" type="ORF">M501DRAFT_1002896</name>
</gene>
<dbReference type="AlphaFoldDB" id="A0A9P4S0I7"/>
<keyword evidence="2" id="KW-1185">Reference proteome</keyword>
<proteinExistence type="predicted"/>
<comment type="caution">
    <text evidence="1">The sequence shown here is derived from an EMBL/GenBank/DDBJ whole genome shotgun (WGS) entry which is preliminary data.</text>
</comment>
<protein>
    <submittedName>
        <fullName evidence="1">Uncharacterized protein</fullName>
    </submittedName>
</protein>
<name>A0A9P4S0I7_9PEZI</name>